<evidence type="ECO:0000256" key="1">
    <source>
        <dbReference type="ARBA" id="ARBA00005189"/>
    </source>
</evidence>
<comment type="pathway">
    <text evidence="1">Lipid metabolism.</text>
</comment>
<keyword evidence="2 6" id="KW-0489">Methyltransferase</keyword>
<comment type="pathway">
    <text evidence="4">Phospholipid metabolism.</text>
</comment>
<dbReference type="SUPFAM" id="SSF53335">
    <property type="entry name" value="S-adenosyl-L-methionine-dependent methyltransferases"/>
    <property type="match status" value="1"/>
</dbReference>
<dbReference type="Pfam" id="PF08241">
    <property type="entry name" value="Methyltransf_11"/>
    <property type="match status" value="1"/>
</dbReference>
<dbReference type="RefSeq" id="WP_052222431.1">
    <property type="nucleotide sequence ID" value="NZ_LHUR01000036.1"/>
</dbReference>
<feature type="domain" description="Methyltransferase type 11" evidence="5">
    <location>
        <begin position="44"/>
        <end position="136"/>
    </location>
</feature>
<dbReference type="Proteomes" id="UP000037043">
    <property type="component" value="Unassembled WGS sequence"/>
</dbReference>
<evidence type="ECO:0000259" key="5">
    <source>
        <dbReference type="Pfam" id="PF08241"/>
    </source>
</evidence>
<evidence type="ECO:0000313" key="6">
    <source>
        <dbReference type="EMBL" id="KOA18683.1"/>
    </source>
</evidence>
<dbReference type="PANTHER" id="PTHR44307">
    <property type="entry name" value="PHOSPHOETHANOLAMINE METHYLTRANSFERASE"/>
    <property type="match status" value="1"/>
</dbReference>
<evidence type="ECO:0000256" key="2">
    <source>
        <dbReference type="ARBA" id="ARBA00022603"/>
    </source>
</evidence>
<dbReference type="InterPro" id="IPR029063">
    <property type="entry name" value="SAM-dependent_MTases_sf"/>
</dbReference>
<dbReference type="EC" id="2.1.1.-" evidence="6"/>
<gene>
    <name evidence="6" type="primary">ycgJ</name>
    <name evidence="6" type="ORF">CLHOM_29670</name>
</gene>
<dbReference type="PATRIC" id="fig|1121318.3.peg.2979"/>
<dbReference type="InterPro" id="IPR013216">
    <property type="entry name" value="Methyltransf_11"/>
</dbReference>
<keyword evidence="7" id="KW-1185">Reference proteome</keyword>
<dbReference type="AlphaFoldDB" id="A0A0L6Z7B6"/>
<dbReference type="GO" id="GO:0008757">
    <property type="term" value="F:S-adenosylmethionine-dependent methyltransferase activity"/>
    <property type="evidence" value="ECO:0007669"/>
    <property type="project" value="InterPro"/>
</dbReference>
<dbReference type="GO" id="GO:0032259">
    <property type="term" value="P:methylation"/>
    <property type="evidence" value="ECO:0007669"/>
    <property type="project" value="UniProtKB-KW"/>
</dbReference>
<dbReference type="CDD" id="cd02440">
    <property type="entry name" value="AdoMet_MTases"/>
    <property type="match status" value="1"/>
</dbReference>
<name>A0A0L6Z7B6_9CLOT</name>
<keyword evidence="3 6" id="KW-0808">Transferase</keyword>
<dbReference type="EMBL" id="LHUR01000036">
    <property type="protein sequence ID" value="KOA18683.1"/>
    <property type="molecule type" value="Genomic_DNA"/>
</dbReference>
<reference evidence="7" key="1">
    <citation type="submission" date="2015-08" db="EMBL/GenBank/DDBJ databases">
        <title>Genome sequence of the strict anaerobe Clostridium homopropionicum LuHBu1 (DSM 5847T).</title>
        <authorList>
            <person name="Poehlein A."/>
            <person name="Beck M."/>
            <person name="Schiel-Bengelsdorf B."/>
            <person name="Bengelsdorf F.R."/>
            <person name="Daniel R."/>
            <person name="Duerre P."/>
        </authorList>
    </citation>
    <scope>NUCLEOTIDE SEQUENCE [LARGE SCALE GENOMIC DNA]</scope>
    <source>
        <strain evidence="7">DSM 5847</strain>
    </source>
</reference>
<accession>A0A0L6Z7B6</accession>
<sequence length="240" mass="27373">MKSCNVYENGDMRKVTGDTLRPGGFLLTDKAIKVCNFKQKDKILDIGCGIGETVNRLNKVYNYDSFGIDPSEKLLELGKSKYENIKISQGKGEELSFEESFFSGVFAECTMSLMDDWKKVVLEAERVLKSEGFFIISDVYARRPEYVDELQESNINSCMRGLLNIEKLKNFALNSGFEMVYFEECTELLKSLMVKIIFKYGSMSRFWGIATCSTSSSCGNFQQILSLCRPGYFLMILRKK</sequence>
<evidence type="ECO:0000313" key="7">
    <source>
        <dbReference type="Proteomes" id="UP000037043"/>
    </source>
</evidence>
<proteinExistence type="predicted"/>
<organism evidence="6 7">
    <name type="scientific">Clostridium homopropionicum DSM 5847</name>
    <dbReference type="NCBI Taxonomy" id="1121318"/>
    <lineage>
        <taxon>Bacteria</taxon>
        <taxon>Bacillati</taxon>
        <taxon>Bacillota</taxon>
        <taxon>Clostridia</taxon>
        <taxon>Eubacteriales</taxon>
        <taxon>Clostridiaceae</taxon>
        <taxon>Clostridium</taxon>
    </lineage>
</organism>
<evidence type="ECO:0000256" key="3">
    <source>
        <dbReference type="ARBA" id="ARBA00022679"/>
    </source>
</evidence>
<comment type="caution">
    <text evidence="6">The sequence shown here is derived from an EMBL/GenBank/DDBJ whole genome shotgun (WGS) entry which is preliminary data.</text>
</comment>
<dbReference type="PANTHER" id="PTHR44307:SF2">
    <property type="entry name" value="PHOSPHOETHANOLAMINE METHYLTRANSFERASE ISOFORM X1"/>
    <property type="match status" value="1"/>
</dbReference>
<protein>
    <submittedName>
        <fullName evidence="6">Putative methyltransferase YcgJ</fullName>
        <ecNumber evidence="6">2.1.1.-</ecNumber>
    </submittedName>
</protein>
<evidence type="ECO:0000256" key="4">
    <source>
        <dbReference type="ARBA" id="ARBA00025707"/>
    </source>
</evidence>
<dbReference type="STRING" id="36844.SAMN04488501_110104"/>
<dbReference type="Gene3D" id="3.40.50.150">
    <property type="entry name" value="Vaccinia Virus protein VP39"/>
    <property type="match status" value="1"/>
</dbReference>
<dbReference type="NCBIfam" id="NF045667">
    <property type="entry name" value="MTase_DVU1556"/>
    <property type="match status" value="1"/>
</dbReference>